<protein>
    <submittedName>
        <fullName evidence="2">Uncharacterized protein</fullName>
    </submittedName>
</protein>
<feature type="compositionally biased region" description="Polar residues" evidence="1">
    <location>
        <begin position="67"/>
        <end position="76"/>
    </location>
</feature>
<sequence>MMLAMPAHGPPPAQGQGPHFRGPPFQGASTQGAPAQGPPFQRPVGSGPPFNPVAGPSNGVAMGPSSGMPNGQSFFPNSRNRGPGGGGTRSGNHRRRRGHANSNPNPNPNPNPNTTTNVNRSQATAPKYNQSTTNPASYATGDSDFQPKLPSDTAPAFRFVEKRPRRSKGGRDRGPGPANSSSSPAVSSGPQNSHRSHTSAPAPGNHAAHTQGNHNNHAQHSQSNRQENVAPAKPIRILLPPPKQPVQPAEAPASSAALDISRAEELIHVEKACEVEAQAFCQSVPEVAPLPEGPEYHEKQSQDQAQEQKLEPRPEQGQEQSQQQSEEHNHQKYQQQGQEQIQEQMQEQPPTDPEPQKPEFTSRRFPGLVFPTQDDQINPKKEMTMEEAIYKVSIRELLDNSDVIEPLPRHKHRFTKTSLLAPTTPASQLPDTTCFSSPLTITKTPNDPNNVAGTRHEQTPVERFLKIADVTSRYMTDRLDEIAYNPHISRRLKADFEVLDDAYNALPYDQSLNPYRVIHNSLTSLKRSLERRNHDAKVLGALKHMTQTYDMVRTQALHGRWLRGGPPPDTAMMRERFQMGCMAVARSGENLVDTLKWNIRGGDMHVRLFSADAAGNPII</sequence>
<organism evidence="2 3">
    <name type="scientific">Drechslerella dactyloides</name>
    <name type="common">Nematode-trapping fungus</name>
    <name type="synonym">Arthrobotrys dactyloides</name>
    <dbReference type="NCBI Taxonomy" id="74499"/>
    <lineage>
        <taxon>Eukaryota</taxon>
        <taxon>Fungi</taxon>
        <taxon>Dikarya</taxon>
        <taxon>Ascomycota</taxon>
        <taxon>Pezizomycotina</taxon>
        <taxon>Orbiliomycetes</taxon>
        <taxon>Orbiliales</taxon>
        <taxon>Orbiliaceae</taxon>
        <taxon>Drechslerella</taxon>
    </lineage>
</organism>
<dbReference type="Proteomes" id="UP001221413">
    <property type="component" value="Unassembled WGS sequence"/>
</dbReference>
<keyword evidence="3" id="KW-1185">Reference proteome</keyword>
<gene>
    <name evidence="2" type="ORF">Dda_2415</name>
</gene>
<evidence type="ECO:0000256" key="1">
    <source>
        <dbReference type="SAM" id="MobiDB-lite"/>
    </source>
</evidence>
<feature type="compositionally biased region" description="Basic and acidic residues" evidence="1">
    <location>
        <begin position="294"/>
        <end position="316"/>
    </location>
</feature>
<evidence type="ECO:0000313" key="2">
    <source>
        <dbReference type="EMBL" id="KAJ6263843.1"/>
    </source>
</evidence>
<accession>A0AAD6NNW2</accession>
<proteinExistence type="predicted"/>
<reference evidence="2" key="1">
    <citation type="submission" date="2023-01" db="EMBL/GenBank/DDBJ databases">
        <title>The chitinases involved in constricting ring structure development in the nematode-trapping fungus Drechslerella dactyloides.</title>
        <authorList>
            <person name="Wang R."/>
            <person name="Zhang L."/>
            <person name="Tang P."/>
            <person name="Li S."/>
            <person name="Liang L."/>
        </authorList>
    </citation>
    <scope>NUCLEOTIDE SEQUENCE</scope>
    <source>
        <strain evidence="2">YMF1.00031</strain>
    </source>
</reference>
<comment type="caution">
    <text evidence="2">The sequence shown here is derived from an EMBL/GenBank/DDBJ whole genome shotgun (WGS) entry which is preliminary data.</text>
</comment>
<name>A0AAD6NNW2_DREDA</name>
<feature type="region of interest" description="Disordered" evidence="1">
    <location>
        <begin position="1"/>
        <end position="256"/>
    </location>
</feature>
<dbReference type="AlphaFoldDB" id="A0AAD6NNW2"/>
<feature type="compositionally biased region" description="Low complexity" evidence="1">
    <location>
        <begin position="332"/>
        <end position="348"/>
    </location>
</feature>
<feature type="compositionally biased region" description="Polar residues" evidence="1">
    <location>
        <begin position="118"/>
        <end position="137"/>
    </location>
</feature>
<feature type="region of interest" description="Disordered" evidence="1">
    <location>
        <begin position="286"/>
        <end position="375"/>
    </location>
</feature>
<feature type="compositionally biased region" description="Low complexity" evidence="1">
    <location>
        <begin position="211"/>
        <end position="226"/>
    </location>
</feature>
<evidence type="ECO:0000313" key="3">
    <source>
        <dbReference type="Proteomes" id="UP001221413"/>
    </source>
</evidence>
<dbReference type="EMBL" id="JAQGDS010000002">
    <property type="protein sequence ID" value="KAJ6263843.1"/>
    <property type="molecule type" value="Genomic_DNA"/>
</dbReference>
<feature type="compositionally biased region" description="Low complexity" evidence="1">
    <location>
        <begin position="175"/>
        <end position="193"/>
    </location>
</feature>